<evidence type="ECO:0000313" key="2">
    <source>
        <dbReference type="Proteomes" id="UP000821845"/>
    </source>
</evidence>
<dbReference type="EMBL" id="CM023489">
    <property type="protein sequence ID" value="KAH6921472.1"/>
    <property type="molecule type" value="Genomic_DNA"/>
</dbReference>
<comment type="caution">
    <text evidence="1">The sequence shown here is derived from an EMBL/GenBank/DDBJ whole genome shotgun (WGS) entry which is preliminary data.</text>
</comment>
<reference evidence="1" key="1">
    <citation type="submission" date="2020-05" db="EMBL/GenBank/DDBJ databases">
        <title>Large-scale comparative analyses of tick genomes elucidate their genetic diversity and vector capacities.</title>
        <authorList>
            <person name="Jia N."/>
            <person name="Wang J."/>
            <person name="Shi W."/>
            <person name="Du L."/>
            <person name="Sun Y."/>
            <person name="Zhan W."/>
            <person name="Jiang J."/>
            <person name="Wang Q."/>
            <person name="Zhang B."/>
            <person name="Ji P."/>
            <person name="Sakyi L.B."/>
            <person name="Cui X."/>
            <person name="Yuan T."/>
            <person name="Jiang B."/>
            <person name="Yang W."/>
            <person name="Lam T.T.-Y."/>
            <person name="Chang Q."/>
            <person name="Ding S."/>
            <person name="Wang X."/>
            <person name="Zhu J."/>
            <person name="Ruan X."/>
            <person name="Zhao L."/>
            <person name="Wei J."/>
            <person name="Que T."/>
            <person name="Du C."/>
            <person name="Cheng J."/>
            <person name="Dai P."/>
            <person name="Han X."/>
            <person name="Huang E."/>
            <person name="Gao Y."/>
            <person name="Liu J."/>
            <person name="Shao H."/>
            <person name="Ye R."/>
            <person name="Li L."/>
            <person name="Wei W."/>
            <person name="Wang X."/>
            <person name="Wang C."/>
            <person name="Yang T."/>
            <person name="Huo Q."/>
            <person name="Li W."/>
            <person name="Guo W."/>
            <person name="Chen H."/>
            <person name="Zhou L."/>
            <person name="Ni X."/>
            <person name="Tian J."/>
            <person name="Zhou Y."/>
            <person name="Sheng Y."/>
            <person name="Liu T."/>
            <person name="Pan Y."/>
            <person name="Xia L."/>
            <person name="Li J."/>
            <person name="Zhao F."/>
            <person name="Cao W."/>
        </authorList>
    </citation>
    <scope>NUCLEOTIDE SEQUENCE</scope>
    <source>
        <strain evidence="1">Hyas-2018</strain>
    </source>
</reference>
<name>A0ACB7RKP6_HYAAI</name>
<sequence>MVHGKPAALADRMKQKALDIAIKGAILTELLQGAKKRELVKKYSTSQSTTSTILKKEGREVERAEVVRRHVGSEHFDNKWANDAGQSKRLRIPVGFSSSRCAHGIVFKSTLSETASASDQDAATWLETNRDAISSYAE</sequence>
<gene>
    <name evidence="1" type="ORF">HPB50_001259</name>
</gene>
<proteinExistence type="predicted"/>
<dbReference type="Proteomes" id="UP000821845">
    <property type="component" value="Chromosome 9"/>
</dbReference>
<organism evidence="1 2">
    <name type="scientific">Hyalomma asiaticum</name>
    <name type="common">Tick</name>
    <dbReference type="NCBI Taxonomy" id="266040"/>
    <lineage>
        <taxon>Eukaryota</taxon>
        <taxon>Metazoa</taxon>
        <taxon>Ecdysozoa</taxon>
        <taxon>Arthropoda</taxon>
        <taxon>Chelicerata</taxon>
        <taxon>Arachnida</taxon>
        <taxon>Acari</taxon>
        <taxon>Parasitiformes</taxon>
        <taxon>Ixodida</taxon>
        <taxon>Ixodoidea</taxon>
        <taxon>Ixodidae</taxon>
        <taxon>Hyalomminae</taxon>
        <taxon>Hyalomma</taxon>
    </lineage>
</organism>
<evidence type="ECO:0000313" key="1">
    <source>
        <dbReference type="EMBL" id="KAH6921472.1"/>
    </source>
</evidence>
<protein>
    <submittedName>
        <fullName evidence="1">Uncharacterized protein</fullName>
    </submittedName>
</protein>
<keyword evidence="2" id="KW-1185">Reference proteome</keyword>
<accession>A0ACB7RKP6</accession>